<dbReference type="Gene3D" id="3.40.50.300">
    <property type="entry name" value="P-loop containing nucleotide triphosphate hydrolases"/>
    <property type="match status" value="1"/>
</dbReference>
<dbReference type="Proteomes" id="UP001205609">
    <property type="component" value="Unassembled WGS sequence"/>
</dbReference>
<comment type="caution">
    <text evidence="13">The sequence shown here is derived from an EMBL/GenBank/DDBJ whole genome shotgun (WGS) entry which is preliminary data.</text>
</comment>
<evidence type="ECO:0000256" key="1">
    <source>
        <dbReference type="ARBA" id="ARBA00004651"/>
    </source>
</evidence>
<gene>
    <name evidence="13" type="ORF">NXS11_06505</name>
</gene>
<dbReference type="RefSeq" id="WP_259199929.1">
    <property type="nucleotide sequence ID" value="NZ_JANUXY010000005.1"/>
</dbReference>
<evidence type="ECO:0000256" key="6">
    <source>
        <dbReference type="ARBA" id="ARBA00022840"/>
    </source>
</evidence>
<feature type="domain" description="ABC transporter" evidence="11">
    <location>
        <begin position="326"/>
        <end position="524"/>
    </location>
</feature>
<name>A0ABT2F263_9STAP</name>
<dbReference type="Gene3D" id="1.20.1560.10">
    <property type="entry name" value="ABC transporter type 1, transmembrane domain"/>
    <property type="match status" value="1"/>
</dbReference>
<evidence type="ECO:0000259" key="11">
    <source>
        <dbReference type="PROSITE" id="PS50893"/>
    </source>
</evidence>
<keyword evidence="4 10" id="KW-0812">Transmembrane</keyword>
<reference evidence="13 14" key="1">
    <citation type="journal article" date="2023" name="Int. J. Syst. Evol. Microbiol.">
        <title>Streptococcus sciuri sp. nov., Staphylococcus marylandisciuri sp. nov. and Staphylococcus americanisciuri sp. nov., isolated from faeces of eastern grey squirrel (Sciurus carolinensis).</title>
        <authorList>
            <person name="Volokhov D.V."/>
            <person name="Zagorodnyaya T.A."/>
            <person name="Furtak V.A."/>
            <person name="Nattanmai G."/>
            <person name="Randall L."/>
            <person name="Jose S."/>
            <person name="Gao Y."/>
            <person name="Eisenberg T."/>
            <person name="Delmonte P."/>
            <person name="Blom J."/>
            <person name="Mitchell K.K."/>
        </authorList>
    </citation>
    <scope>NUCLEOTIDE SEQUENCE [LARGE SCALE GENOMIC DNA]</scope>
    <source>
        <strain evidence="13 14">GRT3</strain>
    </source>
</reference>
<dbReference type="SUPFAM" id="SSF52540">
    <property type="entry name" value="P-loop containing nucleoside triphosphate hydrolases"/>
    <property type="match status" value="1"/>
</dbReference>
<comment type="subcellular location">
    <subcellularLocation>
        <location evidence="1">Cell membrane</location>
        <topology evidence="1">Multi-pass membrane protein</topology>
    </subcellularLocation>
</comment>
<evidence type="ECO:0000313" key="13">
    <source>
        <dbReference type="EMBL" id="MCS4486550.1"/>
    </source>
</evidence>
<evidence type="ECO:0000259" key="12">
    <source>
        <dbReference type="PROSITE" id="PS50929"/>
    </source>
</evidence>
<dbReference type="PROSITE" id="PS00211">
    <property type="entry name" value="ABC_TRANSPORTER_1"/>
    <property type="match status" value="1"/>
</dbReference>
<accession>A0ABT2F263</accession>
<evidence type="ECO:0000256" key="10">
    <source>
        <dbReference type="SAM" id="Phobius"/>
    </source>
</evidence>
<feature type="transmembrane region" description="Helical" evidence="10">
    <location>
        <begin position="240"/>
        <end position="262"/>
    </location>
</feature>
<dbReference type="PROSITE" id="PS50929">
    <property type="entry name" value="ABC_TM1F"/>
    <property type="match status" value="1"/>
</dbReference>
<dbReference type="Pfam" id="PF00664">
    <property type="entry name" value="ABC_membrane"/>
    <property type="match status" value="1"/>
</dbReference>
<keyword evidence="5" id="KW-0547">Nucleotide-binding</keyword>
<evidence type="ECO:0000313" key="14">
    <source>
        <dbReference type="Proteomes" id="UP001205609"/>
    </source>
</evidence>
<evidence type="ECO:0000256" key="5">
    <source>
        <dbReference type="ARBA" id="ARBA00022741"/>
    </source>
</evidence>
<feature type="domain" description="ABC transmembrane type-1" evidence="12">
    <location>
        <begin position="20"/>
        <end position="297"/>
    </location>
</feature>
<keyword evidence="7 10" id="KW-1133">Transmembrane helix</keyword>
<dbReference type="InterPro" id="IPR027417">
    <property type="entry name" value="P-loop_NTPase"/>
</dbReference>
<feature type="transmembrane region" description="Helical" evidence="10">
    <location>
        <begin position="12"/>
        <end position="31"/>
    </location>
</feature>
<evidence type="ECO:0000256" key="8">
    <source>
        <dbReference type="ARBA" id="ARBA00023136"/>
    </source>
</evidence>
<dbReference type="InterPro" id="IPR036640">
    <property type="entry name" value="ABC1_TM_sf"/>
</dbReference>
<dbReference type="InterPro" id="IPR011527">
    <property type="entry name" value="ABC1_TM_dom"/>
</dbReference>
<dbReference type="Pfam" id="PF00005">
    <property type="entry name" value="ABC_tran"/>
    <property type="match status" value="1"/>
</dbReference>
<dbReference type="InterPro" id="IPR050173">
    <property type="entry name" value="ABC_transporter_C-like"/>
</dbReference>
<dbReference type="PANTHER" id="PTHR24223">
    <property type="entry name" value="ATP-BINDING CASSETTE SUB-FAMILY C"/>
    <property type="match status" value="1"/>
</dbReference>
<organism evidence="13 14">
    <name type="scientific">Staphylococcus americanisciuri</name>
    <dbReference type="NCBI Taxonomy" id="2973940"/>
    <lineage>
        <taxon>Bacteria</taxon>
        <taxon>Bacillati</taxon>
        <taxon>Bacillota</taxon>
        <taxon>Bacilli</taxon>
        <taxon>Bacillales</taxon>
        <taxon>Staphylococcaceae</taxon>
        <taxon>Staphylococcus</taxon>
    </lineage>
</organism>
<sequence>MFKKDLILDIKNSKLAVLILILLISTLIATFMQFVKGELFQSAIDYNYSKVTFYIVVFGVMVISEVLFYYLEWLYENRLIKKAFSKQKASIGKQLLNVKDFKDIESIREKKLNVLTNVVDSLEHAYYQSFFSVFYLSFRVLFVSIALLYINVYIGLVVIAFMFIPLFITKVFKERLSTLEDLLYNKKGKNLDFYKNLMDNLKYMKVFNLSAVLFPKLRKNVEKEYEAWGESKNYQATLNALYSLFSYLSHFIILTISVILIYKKIINPGMVITLLGLVEQLSMPILNLSRSINSINSTKKLRCQIQQERTSEEYETEVHATFNEKLVVENLHIPIDNNVLMYKDMSFYPNKKYLITGESGTGKSVFLETILGMNSNYTGTINYDYQVLNQQTYVFDDISYILTDNALFNTSVVYNILFKTDYTEAEYKYMKQLLPEKVINEQQIGNLSSGEKRRVLLLRGLMSGKKTLIFDEPTSNLDAHTSQKFWQMLMAIEQRTIIIISHHTPVGIQEEFDFKLNFSEYIERKV</sequence>
<dbReference type="PANTHER" id="PTHR24223:SF456">
    <property type="entry name" value="MULTIDRUG RESISTANCE-ASSOCIATED PROTEIN LETHAL(2)03659"/>
    <property type="match status" value="1"/>
</dbReference>
<dbReference type="GO" id="GO:0005524">
    <property type="term" value="F:ATP binding"/>
    <property type="evidence" value="ECO:0007669"/>
    <property type="project" value="UniProtKB-KW"/>
</dbReference>
<comment type="function">
    <text evidence="9">May be involved in multidrug export. Transmembrane domains (TMD) form a pore in the cell membrane and the ATP-binding domain (NBD) is responsible for energy generation.</text>
</comment>
<dbReference type="InterPro" id="IPR017871">
    <property type="entry name" value="ABC_transporter-like_CS"/>
</dbReference>
<evidence type="ECO:0000256" key="3">
    <source>
        <dbReference type="ARBA" id="ARBA00022448"/>
    </source>
</evidence>
<dbReference type="SUPFAM" id="SSF90123">
    <property type="entry name" value="ABC transporter transmembrane region"/>
    <property type="match status" value="1"/>
</dbReference>
<dbReference type="PROSITE" id="PS50893">
    <property type="entry name" value="ABC_TRANSPORTER_2"/>
    <property type="match status" value="1"/>
</dbReference>
<dbReference type="EMBL" id="JANUXY010000005">
    <property type="protein sequence ID" value="MCS4486550.1"/>
    <property type="molecule type" value="Genomic_DNA"/>
</dbReference>
<keyword evidence="8 10" id="KW-0472">Membrane</keyword>
<protein>
    <submittedName>
        <fullName evidence="13">ABC transporter ATP-binding protein/permease</fullName>
    </submittedName>
</protein>
<keyword evidence="14" id="KW-1185">Reference proteome</keyword>
<dbReference type="InterPro" id="IPR003593">
    <property type="entry name" value="AAA+_ATPase"/>
</dbReference>
<comment type="similarity">
    <text evidence="2">Belongs to the ABC transporter superfamily. ABCC family. Conjugate transporter (TC 3.A.1.208) subfamily.</text>
</comment>
<feature type="transmembrane region" description="Helical" evidence="10">
    <location>
        <begin position="140"/>
        <end position="168"/>
    </location>
</feature>
<keyword evidence="3" id="KW-0813">Transport</keyword>
<evidence type="ECO:0000256" key="7">
    <source>
        <dbReference type="ARBA" id="ARBA00022989"/>
    </source>
</evidence>
<proteinExistence type="inferred from homology"/>
<dbReference type="SMART" id="SM00382">
    <property type="entry name" value="AAA"/>
    <property type="match status" value="1"/>
</dbReference>
<evidence type="ECO:0000256" key="4">
    <source>
        <dbReference type="ARBA" id="ARBA00022692"/>
    </source>
</evidence>
<keyword evidence="6 13" id="KW-0067">ATP-binding</keyword>
<evidence type="ECO:0000256" key="2">
    <source>
        <dbReference type="ARBA" id="ARBA00009726"/>
    </source>
</evidence>
<dbReference type="InterPro" id="IPR003439">
    <property type="entry name" value="ABC_transporter-like_ATP-bd"/>
</dbReference>
<evidence type="ECO:0000256" key="9">
    <source>
        <dbReference type="ARBA" id="ARBA00025074"/>
    </source>
</evidence>
<feature type="transmembrane region" description="Helical" evidence="10">
    <location>
        <begin position="51"/>
        <end position="71"/>
    </location>
</feature>